<feature type="active site" evidence="4">
    <location>
        <position position="80"/>
    </location>
</feature>
<evidence type="ECO:0000256" key="4">
    <source>
        <dbReference type="PIRSR" id="PIRSR024851-50"/>
    </source>
</evidence>
<dbReference type="InterPro" id="IPR004235">
    <property type="entry name" value="Scytalone_dehydratase"/>
</dbReference>
<evidence type="ECO:0000256" key="3">
    <source>
        <dbReference type="PIRNR" id="PIRNR024851"/>
    </source>
</evidence>
<dbReference type="SUPFAM" id="SSF54427">
    <property type="entry name" value="NTF2-like"/>
    <property type="match status" value="1"/>
</dbReference>
<comment type="similarity">
    <text evidence="1 3">Belongs to the scytalone dehydratase family.</text>
</comment>
<evidence type="ECO:0000313" key="8">
    <source>
        <dbReference type="Proteomes" id="UP000293360"/>
    </source>
</evidence>
<evidence type="ECO:0000259" key="6">
    <source>
        <dbReference type="Pfam" id="PF02982"/>
    </source>
</evidence>
<keyword evidence="2 3" id="KW-0456">Lyase</keyword>
<dbReference type="InterPro" id="IPR032710">
    <property type="entry name" value="NTF2-like_dom_sf"/>
</dbReference>
<dbReference type="AlphaFoldDB" id="A0A4Q4TVQ6"/>
<dbReference type="Gene3D" id="3.10.450.50">
    <property type="match status" value="1"/>
</dbReference>
<gene>
    <name evidence="7" type="ORF">DL764_000364</name>
</gene>
<dbReference type="GO" id="GO:0030411">
    <property type="term" value="F:scytalone dehydratase activity"/>
    <property type="evidence" value="ECO:0007669"/>
    <property type="project" value="InterPro"/>
</dbReference>
<reference evidence="7 8" key="1">
    <citation type="submission" date="2018-06" db="EMBL/GenBank/DDBJ databases">
        <title>Complete Genomes of Monosporascus.</title>
        <authorList>
            <person name="Robinson A.J."/>
            <person name="Natvig D.O."/>
        </authorList>
    </citation>
    <scope>NUCLEOTIDE SEQUENCE [LARGE SCALE GENOMIC DNA]</scope>
    <source>
        <strain evidence="7 8">CBS 110550</strain>
    </source>
</reference>
<dbReference type="Proteomes" id="UP000293360">
    <property type="component" value="Unassembled WGS sequence"/>
</dbReference>
<dbReference type="EMBL" id="QJNU01000010">
    <property type="protein sequence ID" value="RYP10928.1"/>
    <property type="molecule type" value="Genomic_DNA"/>
</dbReference>
<sequence length="164" mass="18962">MASQQPTFQDVLGCQEALYEWAESYDTKDWDRLAKCIAPTLRIDYRSFLDKLWEAMAADEFIQMASSPHFLGNKRIKTQHFVGGAVRWTKTSDTDMVGYHQMRVAHQKYEDEELTRVAVKGHAHGMATVQYRKVDGTWKFAGIEPGIRWSEYDYDKIFQPDGTA</sequence>
<keyword evidence="8" id="KW-1185">Reference proteome</keyword>
<dbReference type="CDD" id="cd00531">
    <property type="entry name" value="NTF2_like"/>
    <property type="match status" value="1"/>
</dbReference>
<dbReference type="GO" id="GO:0006582">
    <property type="term" value="P:melanin metabolic process"/>
    <property type="evidence" value="ECO:0007669"/>
    <property type="project" value="InterPro"/>
</dbReference>
<feature type="active site" evidence="4">
    <location>
        <position position="106"/>
    </location>
</feature>
<feature type="binding site" evidence="5">
    <location>
        <position position="48"/>
    </location>
    <ligand>
        <name>substrate</name>
    </ligand>
</feature>
<feature type="binding site" evidence="5">
    <location>
        <position position="45"/>
    </location>
    <ligand>
        <name>substrate</name>
    </ligand>
</feature>
<dbReference type="Pfam" id="PF02982">
    <property type="entry name" value="Scytalone_dh"/>
    <property type="match status" value="1"/>
</dbReference>
<dbReference type="InterPro" id="IPR049884">
    <property type="entry name" value="Scytalone_dh"/>
</dbReference>
<name>A0A4Q4TVQ6_9PEZI</name>
<feature type="binding site" evidence="5">
    <location>
        <position position="25"/>
    </location>
    <ligand>
        <name>substrate</name>
    </ligand>
</feature>
<protein>
    <recommendedName>
        <fullName evidence="6">Scytalone dehydratase-like domain-containing protein</fullName>
    </recommendedName>
</protein>
<evidence type="ECO:0000256" key="2">
    <source>
        <dbReference type="ARBA" id="ARBA00023239"/>
    </source>
</evidence>
<evidence type="ECO:0000256" key="1">
    <source>
        <dbReference type="ARBA" id="ARBA00008584"/>
    </source>
</evidence>
<dbReference type="OrthoDB" id="5281072at2759"/>
<accession>A0A4Q4TVQ6</accession>
<evidence type="ECO:0000313" key="7">
    <source>
        <dbReference type="EMBL" id="RYP10928.1"/>
    </source>
</evidence>
<feature type="domain" description="Scytalone dehydratase-like" evidence="6">
    <location>
        <begin position="7"/>
        <end position="159"/>
    </location>
</feature>
<comment type="caution">
    <text evidence="7">The sequence shown here is derived from an EMBL/GenBank/DDBJ whole genome shotgun (WGS) entry which is preliminary data.</text>
</comment>
<evidence type="ECO:0000256" key="5">
    <source>
        <dbReference type="PIRSR" id="PIRSR024851-51"/>
    </source>
</evidence>
<dbReference type="PIRSF" id="PIRSF024851">
    <property type="entry name" value="SCD1"/>
    <property type="match status" value="1"/>
</dbReference>
<organism evidence="7 8">
    <name type="scientific">Monosporascus ibericus</name>
    <dbReference type="NCBI Taxonomy" id="155417"/>
    <lineage>
        <taxon>Eukaryota</taxon>
        <taxon>Fungi</taxon>
        <taxon>Dikarya</taxon>
        <taxon>Ascomycota</taxon>
        <taxon>Pezizomycotina</taxon>
        <taxon>Sordariomycetes</taxon>
        <taxon>Xylariomycetidae</taxon>
        <taxon>Xylariales</taxon>
        <taxon>Xylariales incertae sedis</taxon>
        <taxon>Monosporascus</taxon>
    </lineage>
</organism>
<proteinExistence type="inferred from homology"/>